<evidence type="ECO:0000256" key="1">
    <source>
        <dbReference type="SAM" id="MobiDB-lite"/>
    </source>
</evidence>
<organism evidence="2 3">
    <name type="scientific">Massariosphaeria phaeospora</name>
    <dbReference type="NCBI Taxonomy" id="100035"/>
    <lineage>
        <taxon>Eukaryota</taxon>
        <taxon>Fungi</taxon>
        <taxon>Dikarya</taxon>
        <taxon>Ascomycota</taxon>
        <taxon>Pezizomycotina</taxon>
        <taxon>Dothideomycetes</taxon>
        <taxon>Pleosporomycetidae</taxon>
        <taxon>Pleosporales</taxon>
        <taxon>Pleosporales incertae sedis</taxon>
        <taxon>Massariosphaeria</taxon>
    </lineage>
</organism>
<gene>
    <name evidence="2" type="ORF">BDV95DRAFT_157942</name>
</gene>
<protein>
    <submittedName>
        <fullName evidence="2">Uncharacterized protein</fullName>
    </submittedName>
</protein>
<name>A0A7C8I188_9PLEO</name>
<dbReference type="AlphaFoldDB" id="A0A7C8I188"/>
<reference evidence="2 3" key="1">
    <citation type="submission" date="2020-01" db="EMBL/GenBank/DDBJ databases">
        <authorList>
            <consortium name="DOE Joint Genome Institute"/>
            <person name="Haridas S."/>
            <person name="Albert R."/>
            <person name="Binder M."/>
            <person name="Bloem J."/>
            <person name="Labutti K."/>
            <person name="Salamov A."/>
            <person name="Andreopoulos B."/>
            <person name="Baker S.E."/>
            <person name="Barry K."/>
            <person name="Bills G."/>
            <person name="Bluhm B.H."/>
            <person name="Cannon C."/>
            <person name="Castanera R."/>
            <person name="Culley D.E."/>
            <person name="Daum C."/>
            <person name="Ezra D."/>
            <person name="Gonzalez J.B."/>
            <person name="Henrissat B."/>
            <person name="Kuo A."/>
            <person name="Liang C."/>
            <person name="Lipzen A."/>
            <person name="Lutzoni F."/>
            <person name="Magnuson J."/>
            <person name="Mondo S."/>
            <person name="Nolan M."/>
            <person name="Ohm R."/>
            <person name="Pangilinan J."/>
            <person name="Park H.-J.H."/>
            <person name="Ramirez L."/>
            <person name="Alfaro M."/>
            <person name="Sun H."/>
            <person name="Tritt A."/>
            <person name="Yoshinaga Y."/>
            <person name="Zwiers L.-H.L."/>
            <person name="Turgeon B.G."/>
            <person name="Goodwin S.B."/>
            <person name="Spatafora J.W."/>
            <person name="Crous P.W."/>
            <person name="Grigoriev I.V."/>
        </authorList>
    </citation>
    <scope>NUCLEOTIDE SEQUENCE [LARGE SCALE GENOMIC DNA]</scope>
    <source>
        <strain evidence="2 3">CBS 611.86</strain>
    </source>
</reference>
<feature type="region of interest" description="Disordered" evidence="1">
    <location>
        <begin position="43"/>
        <end position="96"/>
    </location>
</feature>
<accession>A0A7C8I188</accession>
<comment type="caution">
    <text evidence="2">The sequence shown here is derived from an EMBL/GenBank/DDBJ whole genome shotgun (WGS) entry which is preliminary data.</text>
</comment>
<evidence type="ECO:0000313" key="2">
    <source>
        <dbReference type="EMBL" id="KAF2868109.1"/>
    </source>
</evidence>
<keyword evidence="3" id="KW-1185">Reference proteome</keyword>
<evidence type="ECO:0000313" key="3">
    <source>
        <dbReference type="Proteomes" id="UP000481861"/>
    </source>
</evidence>
<dbReference type="EMBL" id="JAADJZ010000020">
    <property type="protein sequence ID" value="KAF2868109.1"/>
    <property type="molecule type" value="Genomic_DNA"/>
</dbReference>
<sequence>MADTQNIYTKEKHRDSITVFAASLEFLSRNLIISSHLSASRTRPIIPHPPHHTSNILLPPPPAALPSSLPLTPTSPPPSCSPLTASSYRGGGLRTSSRSFLSKLSRLSSRLSRSSRRRSTLRRAVFRFCSWSVAKSSFFCLRESRLSFIF</sequence>
<dbReference type="Proteomes" id="UP000481861">
    <property type="component" value="Unassembled WGS sequence"/>
</dbReference>
<proteinExistence type="predicted"/>